<keyword evidence="2" id="KW-1185">Reference proteome</keyword>
<dbReference type="AlphaFoldDB" id="A0A1G9BJ37"/>
<dbReference type="Gene3D" id="3.40.50.300">
    <property type="entry name" value="P-loop containing nucleotide triphosphate hydrolases"/>
    <property type="match status" value="1"/>
</dbReference>
<dbReference type="Gene3D" id="1.10.8.60">
    <property type="match status" value="1"/>
</dbReference>
<dbReference type="PANTHER" id="PTHR30050:SF5">
    <property type="entry name" value="DNAA REGULATORY INACTIVATOR HDA"/>
    <property type="match status" value="1"/>
</dbReference>
<dbReference type="GO" id="GO:0003688">
    <property type="term" value="F:DNA replication origin binding"/>
    <property type="evidence" value="ECO:0007669"/>
    <property type="project" value="TreeGrafter"/>
</dbReference>
<dbReference type="GO" id="GO:0005886">
    <property type="term" value="C:plasma membrane"/>
    <property type="evidence" value="ECO:0007669"/>
    <property type="project" value="TreeGrafter"/>
</dbReference>
<proteinExistence type="predicted"/>
<dbReference type="SUPFAM" id="SSF52540">
    <property type="entry name" value="P-loop containing nucleoside triphosphate hydrolases"/>
    <property type="match status" value="1"/>
</dbReference>
<name>A0A1G9BJ37_9RHOB</name>
<dbReference type="OrthoDB" id="7390113at2"/>
<reference evidence="2" key="1">
    <citation type="submission" date="2016-10" db="EMBL/GenBank/DDBJ databases">
        <authorList>
            <person name="Varghese N."/>
            <person name="Submissions S."/>
        </authorList>
    </citation>
    <scope>NUCLEOTIDE SEQUENCE [LARGE SCALE GENOMIC DNA]</scope>
    <source>
        <strain evidence="2">CGMCC 1.10789</strain>
    </source>
</reference>
<evidence type="ECO:0000313" key="2">
    <source>
        <dbReference type="Proteomes" id="UP000199328"/>
    </source>
</evidence>
<dbReference type="RefSeq" id="WP_092499313.1">
    <property type="nucleotide sequence ID" value="NZ_FNFV01000002.1"/>
</dbReference>
<sequence length="229" mass="24460">MTRQLPLPLPSRTSLGRGDFFVSAANAEALAALDGWRDWPDARLALVGPEGAGKSHLVAVWAQETGARVLAWEALDTAAIAGEIGESRPIALEDADRLAGDAEGERALFHLLNLCREARRPLLLTARRAPAHWPATLPDLASRLQAMSVARLAPPDDALLAAVLVKLFADRQIRVGPELVTWLARRIDRSFAAAQAAVAALDAVALAEKRPVTRALAARVLQTNGQESA</sequence>
<evidence type="ECO:0000313" key="1">
    <source>
        <dbReference type="EMBL" id="SDK38865.1"/>
    </source>
</evidence>
<dbReference type="EMBL" id="FNFV01000002">
    <property type="protein sequence ID" value="SDK38865.1"/>
    <property type="molecule type" value="Genomic_DNA"/>
</dbReference>
<accession>A0A1G9BJ37</accession>
<dbReference type="GO" id="GO:0006270">
    <property type="term" value="P:DNA replication initiation"/>
    <property type="evidence" value="ECO:0007669"/>
    <property type="project" value="TreeGrafter"/>
</dbReference>
<dbReference type="PANTHER" id="PTHR30050">
    <property type="entry name" value="CHROMOSOMAL REPLICATION INITIATOR PROTEIN DNAA"/>
    <property type="match status" value="1"/>
</dbReference>
<organism evidence="1 2">
    <name type="scientific">Meinhardsimonia xiamenensis</name>
    <dbReference type="NCBI Taxonomy" id="990712"/>
    <lineage>
        <taxon>Bacteria</taxon>
        <taxon>Pseudomonadati</taxon>
        <taxon>Pseudomonadota</taxon>
        <taxon>Alphaproteobacteria</taxon>
        <taxon>Rhodobacterales</taxon>
        <taxon>Paracoccaceae</taxon>
        <taxon>Meinhardsimonia</taxon>
    </lineage>
</organism>
<protein>
    <submittedName>
        <fullName evidence="1">DnaA protein</fullName>
    </submittedName>
</protein>
<dbReference type="Proteomes" id="UP000199328">
    <property type="component" value="Unassembled WGS sequence"/>
</dbReference>
<gene>
    <name evidence="1" type="ORF">SAMN05216257_102545</name>
</gene>
<dbReference type="InterPro" id="IPR027417">
    <property type="entry name" value="P-loop_NTPase"/>
</dbReference>
<dbReference type="STRING" id="990712.SAMN05216257_102545"/>